<keyword evidence="5" id="KW-0732">Signal</keyword>
<evidence type="ECO:0000256" key="3">
    <source>
        <dbReference type="ARBA" id="ARBA00023295"/>
    </source>
</evidence>
<gene>
    <name evidence="8" type="ORF">TASK_LOCUS1808</name>
</gene>
<dbReference type="InterPro" id="IPR017853">
    <property type="entry name" value="GH"/>
</dbReference>
<dbReference type="InterPro" id="IPR041036">
    <property type="entry name" value="GH5_C"/>
</dbReference>
<evidence type="ECO:0000256" key="1">
    <source>
        <dbReference type="ARBA" id="ARBA00005641"/>
    </source>
</evidence>
<dbReference type="Pfam" id="PF18564">
    <property type="entry name" value="Glyco_hydro_5_C"/>
    <property type="match status" value="1"/>
</dbReference>
<keyword evidence="9" id="KW-1185">Reference proteome</keyword>
<dbReference type="SUPFAM" id="SSF51445">
    <property type="entry name" value="(Trans)glycosidases"/>
    <property type="match status" value="1"/>
</dbReference>
<accession>A0A0R3VWL3</accession>
<dbReference type="GO" id="GO:1901136">
    <property type="term" value="P:carbohydrate derivative catabolic process"/>
    <property type="evidence" value="ECO:0007669"/>
    <property type="project" value="UniProtKB-ARBA"/>
</dbReference>
<dbReference type="PANTHER" id="PTHR31308:SF3">
    <property type="entry name" value="ENDOGLYCOCERAMIDASE"/>
    <property type="match status" value="1"/>
</dbReference>
<name>A0A0R3VWL3_TAEAS</name>
<dbReference type="EMBL" id="UYRS01000604">
    <property type="protein sequence ID" value="VDK23704.1"/>
    <property type="molecule type" value="Genomic_DNA"/>
</dbReference>
<dbReference type="GO" id="GO:0000272">
    <property type="term" value="P:polysaccharide catabolic process"/>
    <property type="evidence" value="ECO:0007669"/>
    <property type="project" value="InterPro"/>
</dbReference>
<dbReference type="PROSITE" id="PS00659">
    <property type="entry name" value="GLYCOSYL_HYDROL_F5"/>
    <property type="match status" value="1"/>
</dbReference>
<dbReference type="GO" id="GO:0004553">
    <property type="term" value="F:hydrolase activity, hydrolyzing O-glycosyl compounds"/>
    <property type="evidence" value="ECO:0007669"/>
    <property type="project" value="InterPro"/>
</dbReference>
<comment type="similarity">
    <text evidence="1 4">Belongs to the glycosyl hydrolase 5 (cellulase A) family.</text>
</comment>
<evidence type="ECO:0000256" key="2">
    <source>
        <dbReference type="ARBA" id="ARBA00022801"/>
    </source>
</evidence>
<keyword evidence="2 4" id="KW-0378">Hydrolase</keyword>
<dbReference type="InterPro" id="IPR001547">
    <property type="entry name" value="Glyco_hydro_5"/>
</dbReference>
<evidence type="ECO:0000313" key="10">
    <source>
        <dbReference type="WBParaSite" id="TASK_0000180701-mRNA-1"/>
    </source>
</evidence>
<evidence type="ECO:0000313" key="9">
    <source>
        <dbReference type="Proteomes" id="UP000282613"/>
    </source>
</evidence>
<dbReference type="Gene3D" id="3.20.20.80">
    <property type="entry name" value="Glycosidases"/>
    <property type="match status" value="1"/>
</dbReference>
<dbReference type="AlphaFoldDB" id="A0A0R3VWL3"/>
<dbReference type="OrthoDB" id="1887033at2759"/>
<dbReference type="InterPro" id="IPR013780">
    <property type="entry name" value="Glyco_hydro_b"/>
</dbReference>
<dbReference type="InterPro" id="IPR052066">
    <property type="entry name" value="Glycosphingolipid_Hydrolases"/>
</dbReference>
<feature type="chain" id="PRO_5043132441" evidence="5">
    <location>
        <begin position="21"/>
        <end position="514"/>
    </location>
</feature>
<feature type="signal peptide" evidence="5">
    <location>
        <begin position="1"/>
        <end position="20"/>
    </location>
</feature>
<evidence type="ECO:0000259" key="6">
    <source>
        <dbReference type="Pfam" id="PF00150"/>
    </source>
</evidence>
<dbReference type="Pfam" id="PF00150">
    <property type="entry name" value="Cellulase"/>
    <property type="match status" value="1"/>
</dbReference>
<reference evidence="10" key="1">
    <citation type="submission" date="2017-02" db="UniProtKB">
        <authorList>
            <consortium name="WormBaseParasite"/>
        </authorList>
    </citation>
    <scope>IDENTIFICATION</scope>
</reference>
<proteinExistence type="inferred from homology"/>
<sequence>MVLIGTLWLTLAVFLFKTNAELPEVHLNNEADFVDPQGRILLFHGFNSVYKQPPYFNEKDVSDTRLNFFQQWGFNVVRLGVLWHAAFPLGPGDPNDTYLKAIEWQVDRFANAGIYVILDMHQDSLSTMFGSYNAIPLWLLKEFPKPPWIFKYPWPRRKLPSGDWEGYTTYACQMAFQHIYNNQSNAWNHWGNFWIEVANRFRNRSNVLGYELMNEPFAGNIYTNPLRAIPGYAGKHNLAPVYDHLVGRIRSVDKKKLIFFEGVTWSVLAASNNDGFAGPGFEHVPGGSADPQEFQRSVFSYHYYCPLLELANGSLNFPFYKRLICDEASPIPGILMPRMFSSVKGIARGLKSGRFLTEFGICAPDGNPDSINTIECNAVMNGADAHLQSWAYWDARFFDEQENPLINQVESFARVYPMMTGGVPIILTFDVKNGSAFYAFSTTSLTMDLARNEEPIASIFVPIQMHYQHGYELEVNPASIWYNVSPHNSNLFYLYASSGELNEGTIIEVNINAQ</sequence>
<keyword evidence="3 4" id="KW-0326">Glycosidase</keyword>
<dbReference type="PANTHER" id="PTHR31308">
    <property type="match status" value="1"/>
</dbReference>
<evidence type="ECO:0000259" key="7">
    <source>
        <dbReference type="Pfam" id="PF18564"/>
    </source>
</evidence>
<evidence type="ECO:0000256" key="5">
    <source>
        <dbReference type="SAM" id="SignalP"/>
    </source>
</evidence>
<dbReference type="Proteomes" id="UP000282613">
    <property type="component" value="Unassembled WGS sequence"/>
</dbReference>
<feature type="domain" description="Glycoside hydrolase family 5" evidence="6">
    <location>
        <begin position="43"/>
        <end position="395"/>
    </location>
</feature>
<dbReference type="Gene3D" id="2.60.40.1180">
    <property type="entry name" value="Golgi alpha-mannosidase II"/>
    <property type="match status" value="1"/>
</dbReference>
<organism evidence="10">
    <name type="scientific">Taenia asiatica</name>
    <name type="common">Asian tapeworm</name>
    <dbReference type="NCBI Taxonomy" id="60517"/>
    <lineage>
        <taxon>Eukaryota</taxon>
        <taxon>Metazoa</taxon>
        <taxon>Spiralia</taxon>
        <taxon>Lophotrochozoa</taxon>
        <taxon>Platyhelminthes</taxon>
        <taxon>Cestoda</taxon>
        <taxon>Eucestoda</taxon>
        <taxon>Cyclophyllidea</taxon>
        <taxon>Taeniidae</taxon>
        <taxon>Taenia</taxon>
    </lineage>
</organism>
<evidence type="ECO:0000256" key="4">
    <source>
        <dbReference type="RuleBase" id="RU361153"/>
    </source>
</evidence>
<dbReference type="WBParaSite" id="TASK_0000180701-mRNA-1">
    <property type="protein sequence ID" value="TASK_0000180701-mRNA-1"/>
    <property type="gene ID" value="TASK_0000180701"/>
</dbReference>
<feature type="domain" description="Glycoside hydrolase family 5 C-terminal" evidence="7">
    <location>
        <begin position="414"/>
        <end position="510"/>
    </location>
</feature>
<dbReference type="STRING" id="60517.A0A0R3VWL3"/>
<dbReference type="InterPro" id="IPR018087">
    <property type="entry name" value="Glyco_hydro_5_CS"/>
</dbReference>
<protein>
    <submittedName>
        <fullName evidence="10">Cellulase domain-containing protein</fullName>
    </submittedName>
</protein>
<dbReference type="GO" id="GO:0016042">
    <property type="term" value="P:lipid catabolic process"/>
    <property type="evidence" value="ECO:0007669"/>
    <property type="project" value="UniProtKB-ARBA"/>
</dbReference>
<evidence type="ECO:0000313" key="8">
    <source>
        <dbReference type="EMBL" id="VDK23704.1"/>
    </source>
</evidence>
<reference evidence="8 9" key="2">
    <citation type="submission" date="2018-11" db="EMBL/GenBank/DDBJ databases">
        <authorList>
            <consortium name="Pathogen Informatics"/>
        </authorList>
    </citation>
    <scope>NUCLEOTIDE SEQUENCE [LARGE SCALE GENOMIC DNA]</scope>
</reference>